<dbReference type="Proteomes" id="UP000562492">
    <property type="component" value="Unassembled WGS sequence"/>
</dbReference>
<dbReference type="PRINTS" id="PR01590">
    <property type="entry name" value="HTHFIS"/>
</dbReference>
<organism evidence="5 6">
    <name type="scientific">Comamonas odontotermitis</name>
    <dbReference type="NCBI Taxonomy" id="379895"/>
    <lineage>
        <taxon>Bacteria</taxon>
        <taxon>Pseudomonadati</taxon>
        <taxon>Pseudomonadota</taxon>
        <taxon>Betaproteobacteria</taxon>
        <taxon>Burkholderiales</taxon>
        <taxon>Comamonadaceae</taxon>
        <taxon>Comamonas</taxon>
    </lineage>
</organism>
<dbReference type="PRINTS" id="PR01591">
    <property type="entry name" value="DNABINDNGFIS"/>
</dbReference>
<dbReference type="SUPFAM" id="SSF46689">
    <property type="entry name" value="Homeodomain-like"/>
    <property type="match status" value="1"/>
</dbReference>
<evidence type="ECO:0000256" key="2">
    <source>
        <dbReference type="ARBA" id="ARBA00023125"/>
    </source>
</evidence>
<dbReference type="InterPro" id="IPR005412">
    <property type="entry name" value="Fis_DNA-bd"/>
</dbReference>
<dbReference type="InterPro" id="IPR009057">
    <property type="entry name" value="Homeodomain-like_sf"/>
</dbReference>
<accession>A0ABR6RD34</accession>
<dbReference type="EMBL" id="JACHKZ010000005">
    <property type="protein sequence ID" value="MBB6577058.1"/>
    <property type="molecule type" value="Genomic_DNA"/>
</dbReference>
<gene>
    <name evidence="5" type="ORF">HNP33_001109</name>
</gene>
<dbReference type="PIRSF" id="PIRSF002097">
    <property type="entry name" value="DNA-binding_Fis"/>
    <property type="match status" value="1"/>
</dbReference>
<keyword evidence="2" id="KW-0238">DNA-binding</keyword>
<reference evidence="5 6" key="1">
    <citation type="submission" date="2020-08" db="EMBL/GenBank/DDBJ databases">
        <title>Functional genomics of gut bacteria from endangered species of beetles.</title>
        <authorList>
            <person name="Carlos-Shanley C."/>
        </authorList>
    </citation>
    <scope>NUCLEOTIDE SEQUENCE [LARGE SCALE GENOMIC DNA]</scope>
    <source>
        <strain evidence="5 6">S00124</strain>
    </source>
</reference>
<dbReference type="InterPro" id="IPR002197">
    <property type="entry name" value="HTH_Fis"/>
</dbReference>
<proteinExistence type="inferred from homology"/>
<dbReference type="Pfam" id="PF02954">
    <property type="entry name" value="HTH_8"/>
    <property type="match status" value="1"/>
</dbReference>
<comment type="caution">
    <text evidence="5">The sequence shown here is derived from an EMBL/GenBank/DDBJ whole genome shotgun (WGS) entry which is preliminary data.</text>
</comment>
<evidence type="ECO:0000256" key="3">
    <source>
        <dbReference type="ARBA" id="ARBA00029540"/>
    </source>
</evidence>
<evidence type="ECO:0000313" key="6">
    <source>
        <dbReference type="Proteomes" id="UP000562492"/>
    </source>
</evidence>
<feature type="domain" description="DNA binding HTH" evidence="4">
    <location>
        <begin position="34"/>
        <end position="71"/>
    </location>
</feature>
<protein>
    <recommendedName>
        <fullName evidence="3">Putative Fis-like DNA-binding protein</fullName>
    </recommendedName>
</protein>
<dbReference type="PANTHER" id="PTHR47918">
    <property type="entry name" value="DNA-BINDING PROTEIN FIS"/>
    <property type="match status" value="1"/>
</dbReference>
<dbReference type="PANTHER" id="PTHR47918:SF1">
    <property type="entry name" value="DNA-BINDING PROTEIN FIS"/>
    <property type="match status" value="1"/>
</dbReference>
<evidence type="ECO:0000259" key="4">
    <source>
        <dbReference type="Pfam" id="PF02954"/>
    </source>
</evidence>
<dbReference type="NCBIfam" id="NF002517">
    <property type="entry name" value="PRK01905.1"/>
    <property type="match status" value="1"/>
</dbReference>
<dbReference type="Gene3D" id="1.10.10.60">
    <property type="entry name" value="Homeodomain-like"/>
    <property type="match status" value="1"/>
</dbReference>
<dbReference type="InterPro" id="IPR050207">
    <property type="entry name" value="Trans_regulatory_Fis"/>
</dbReference>
<keyword evidence="6" id="KW-1185">Reference proteome</keyword>
<sequence length="77" mass="9120">MSKTTIEQSVRESLQTYFQDLEGEVPDRVYEMVVRMVERPMLEVVMNHADNNQSRAAEWLGLNRNTLRKKLVEHKML</sequence>
<evidence type="ECO:0000256" key="1">
    <source>
        <dbReference type="ARBA" id="ARBA00008559"/>
    </source>
</evidence>
<comment type="similarity">
    <text evidence="1">Belongs to the transcriptional regulatory Fis family.</text>
</comment>
<dbReference type="RefSeq" id="WP_184706151.1">
    <property type="nucleotide sequence ID" value="NZ_JACHKZ010000005.1"/>
</dbReference>
<name>A0ABR6RD34_9BURK</name>
<evidence type="ECO:0000313" key="5">
    <source>
        <dbReference type="EMBL" id="MBB6577058.1"/>
    </source>
</evidence>